<accession>A0ABY4K298</accession>
<evidence type="ECO:0000256" key="1">
    <source>
        <dbReference type="SAM" id="SignalP"/>
    </source>
</evidence>
<sequence length="190" mass="21417">MNKLILLIILLLTINCKSQANIIDATDVCNHNSINLNDGSLYLKDISNIIMPYLGVWKWTSGNKEMTLTLIKQTKYHYTSGTDNYYADRLVGYYVYKENGLTIIDTSGDNLMDDYGLKVEFDIECGGGVVASFFKDVKKEKSFIVILKKLSTTQMKFTGKVGEGTYHIGRTPTTVYLGSTFPLEMVFTKQ</sequence>
<feature type="chain" id="PRO_5045739471" description="DUF6705 domain-containing protein" evidence="1">
    <location>
        <begin position="21"/>
        <end position="190"/>
    </location>
</feature>
<dbReference type="Pfam" id="PF20448">
    <property type="entry name" value="DUF6705"/>
    <property type="match status" value="1"/>
</dbReference>
<proteinExistence type="predicted"/>
<dbReference type="InterPro" id="IPR046551">
    <property type="entry name" value="DUF6705"/>
</dbReference>
<name>A0ABY4K298_9FLAO</name>
<evidence type="ECO:0000313" key="3">
    <source>
        <dbReference type="EMBL" id="UPQ74931.1"/>
    </source>
</evidence>
<feature type="signal peptide" evidence="1">
    <location>
        <begin position="1"/>
        <end position="20"/>
    </location>
</feature>
<evidence type="ECO:0000313" key="4">
    <source>
        <dbReference type="Proteomes" id="UP000830552"/>
    </source>
</evidence>
<keyword evidence="4" id="KW-1185">Reference proteome</keyword>
<organism evidence="3 4">
    <name type="scientific">Chryseobacterium nepalense</name>
    <dbReference type="NCBI Taxonomy" id="1854498"/>
    <lineage>
        <taxon>Bacteria</taxon>
        <taxon>Pseudomonadati</taxon>
        <taxon>Bacteroidota</taxon>
        <taxon>Flavobacteriia</taxon>
        <taxon>Flavobacteriales</taxon>
        <taxon>Weeksellaceae</taxon>
        <taxon>Chryseobacterium group</taxon>
        <taxon>Chryseobacterium</taxon>
    </lineage>
</organism>
<dbReference type="EMBL" id="CP096203">
    <property type="protein sequence ID" value="UPQ74931.1"/>
    <property type="molecule type" value="Genomic_DNA"/>
</dbReference>
<dbReference type="Proteomes" id="UP000830552">
    <property type="component" value="Chromosome"/>
</dbReference>
<keyword evidence="1" id="KW-0732">Signal</keyword>
<evidence type="ECO:0000259" key="2">
    <source>
        <dbReference type="Pfam" id="PF20448"/>
    </source>
</evidence>
<dbReference type="RefSeq" id="WP_248390017.1">
    <property type="nucleotide sequence ID" value="NZ_CP096203.1"/>
</dbReference>
<reference evidence="3" key="1">
    <citation type="submission" date="2022-04" db="EMBL/GenBank/DDBJ databases">
        <title>Evolutionary, genomic, and biogeographic characterization of Chryseobacterium nepalense represented by a plastic-degrading bacterium AC3.</title>
        <authorList>
            <person name="Yin Z."/>
            <person name="Liu X."/>
            <person name="Wang D."/>
            <person name="Xie Z."/>
        </authorList>
    </citation>
    <scope>NUCLEOTIDE SEQUENCE</scope>
    <source>
        <strain evidence="3">AC3</strain>
    </source>
</reference>
<feature type="domain" description="DUF6705" evidence="2">
    <location>
        <begin position="2"/>
        <end position="190"/>
    </location>
</feature>
<gene>
    <name evidence="3" type="ORF">M0D58_12830</name>
</gene>
<protein>
    <recommendedName>
        <fullName evidence="2">DUF6705 domain-containing protein</fullName>
    </recommendedName>
</protein>